<evidence type="ECO:0000313" key="2">
    <source>
        <dbReference type="EMBL" id="VVB17887.1"/>
    </source>
</evidence>
<reference evidence="2" key="1">
    <citation type="submission" date="2019-07" db="EMBL/GenBank/DDBJ databases">
        <authorList>
            <person name="Dittberner H."/>
        </authorList>
    </citation>
    <scope>NUCLEOTIDE SEQUENCE [LARGE SCALE GENOMIC DNA]</scope>
</reference>
<dbReference type="InterPro" id="IPR036047">
    <property type="entry name" value="F-box-like_dom_sf"/>
</dbReference>
<name>A0A565CWC6_9BRAS</name>
<dbReference type="OrthoDB" id="509497at2759"/>
<dbReference type="AlphaFoldDB" id="A0A565CWC6"/>
<proteinExistence type="predicted"/>
<organism evidence="2 3">
    <name type="scientific">Arabis nemorensis</name>
    <dbReference type="NCBI Taxonomy" id="586526"/>
    <lineage>
        <taxon>Eukaryota</taxon>
        <taxon>Viridiplantae</taxon>
        <taxon>Streptophyta</taxon>
        <taxon>Embryophyta</taxon>
        <taxon>Tracheophyta</taxon>
        <taxon>Spermatophyta</taxon>
        <taxon>Magnoliopsida</taxon>
        <taxon>eudicotyledons</taxon>
        <taxon>Gunneridae</taxon>
        <taxon>Pentapetalae</taxon>
        <taxon>rosids</taxon>
        <taxon>malvids</taxon>
        <taxon>Brassicales</taxon>
        <taxon>Brassicaceae</taxon>
        <taxon>Arabideae</taxon>
        <taxon>Arabis</taxon>
    </lineage>
</organism>
<dbReference type="SUPFAM" id="SSF81383">
    <property type="entry name" value="F-box domain"/>
    <property type="match status" value="1"/>
</dbReference>
<sequence>MGKFSDVSDDILDNIMSRLPAKPFAVAACVSRLWNRVSDSILLRPRLASGLSVAVSPEFAVDEALEMALSKPIRPHFVIAFVALPFHVDMIHNRIKSKIGSNTIHITSAARGLIGTNSLTNKLEEVNWAYDEVLVNPVVRGISLEPPVAMVDKFLSDVRDFTVSVSGDTNPDPVGIMLFGVGLNQTVNQKFKPILAEIDTKISRNTVMIGDAYNYVACTSPSISNLDITRNTLDAVALVSPKITKAI</sequence>
<dbReference type="EMBL" id="CABITT030000008">
    <property type="protein sequence ID" value="VVB17887.1"/>
    <property type="molecule type" value="Genomic_DNA"/>
</dbReference>
<evidence type="ECO:0000259" key="1">
    <source>
        <dbReference type="SMART" id="SM00256"/>
    </source>
</evidence>
<dbReference type="PANTHER" id="PTHR14939">
    <property type="entry name" value="F-BOX ONLY PROTEIN 22"/>
    <property type="match status" value="1"/>
</dbReference>
<accession>A0A565CWC6</accession>
<keyword evidence="3" id="KW-1185">Reference proteome</keyword>
<dbReference type="InterPro" id="IPR001810">
    <property type="entry name" value="F-box_dom"/>
</dbReference>
<protein>
    <recommendedName>
        <fullName evidence="1">F-box domain-containing protein</fullName>
    </recommendedName>
</protein>
<dbReference type="SMART" id="SM00256">
    <property type="entry name" value="FBOX"/>
    <property type="match status" value="1"/>
</dbReference>
<dbReference type="Proteomes" id="UP000489600">
    <property type="component" value="Unassembled WGS sequence"/>
</dbReference>
<dbReference type="GO" id="GO:0000209">
    <property type="term" value="P:protein polyubiquitination"/>
    <property type="evidence" value="ECO:0007669"/>
    <property type="project" value="TreeGrafter"/>
</dbReference>
<evidence type="ECO:0000313" key="3">
    <source>
        <dbReference type="Proteomes" id="UP000489600"/>
    </source>
</evidence>
<dbReference type="Pfam" id="PF00646">
    <property type="entry name" value="F-box"/>
    <property type="match status" value="1"/>
</dbReference>
<comment type="caution">
    <text evidence="2">The sequence shown here is derived from an EMBL/GenBank/DDBJ whole genome shotgun (WGS) entry which is preliminary data.</text>
</comment>
<gene>
    <name evidence="2" type="ORF">ANE_LOCUS28331</name>
</gene>
<dbReference type="GO" id="GO:0032436">
    <property type="term" value="P:positive regulation of proteasomal ubiquitin-dependent protein catabolic process"/>
    <property type="evidence" value="ECO:0007669"/>
    <property type="project" value="TreeGrafter"/>
</dbReference>
<dbReference type="PANTHER" id="PTHR14939:SF8">
    <property type="entry name" value="FIST C-DOMAIN DOMAIN-CONTAINING PROTEIN"/>
    <property type="match status" value="1"/>
</dbReference>
<feature type="domain" description="F-box" evidence="1">
    <location>
        <begin position="7"/>
        <end position="47"/>
    </location>
</feature>